<dbReference type="AlphaFoldDB" id="H5SEU9"/>
<dbReference type="Gene3D" id="3.40.50.410">
    <property type="entry name" value="von Willebrand factor, type A domain"/>
    <property type="match status" value="1"/>
</dbReference>
<evidence type="ECO:0000259" key="3">
    <source>
        <dbReference type="PROSITE" id="PS51468"/>
    </source>
</evidence>
<organism evidence="4">
    <name type="scientific">uncultured Acetothermia bacterium</name>
    <dbReference type="NCBI Taxonomy" id="236499"/>
    <lineage>
        <taxon>Bacteria</taxon>
        <taxon>Candidatus Bipolaricaulota</taxon>
        <taxon>environmental samples</taxon>
    </lineage>
</organism>
<dbReference type="PROSITE" id="PS50234">
    <property type="entry name" value="VWFA"/>
    <property type="match status" value="1"/>
</dbReference>
<dbReference type="EMBL" id="AP011697">
    <property type="protein sequence ID" value="BAL54685.1"/>
    <property type="molecule type" value="Genomic_DNA"/>
</dbReference>
<reference evidence="4" key="2">
    <citation type="journal article" date="2012" name="PLoS ONE">
        <title>A Deeply Branching Thermophilic Bacterium with an Ancient Acetyl-CoA Pathway Dominates a Subsurface Ecosystem.</title>
        <authorList>
            <person name="Takami H."/>
            <person name="Noguchi H."/>
            <person name="Takaki Y."/>
            <person name="Uchiyama I."/>
            <person name="Toyoda A."/>
            <person name="Nishi S."/>
            <person name="Chee G.-J."/>
            <person name="Arai W."/>
            <person name="Nunoura T."/>
            <person name="Itoh T."/>
            <person name="Hattori M."/>
            <person name="Takai K."/>
        </authorList>
    </citation>
    <scope>NUCLEOTIDE SEQUENCE</scope>
</reference>
<keyword evidence="1" id="KW-0472">Membrane</keyword>
<dbReference type="SMART" id="SM00609">
    <property type="entry name" value="VIT"/>
    <property type="match status" value="1"/>
</dbReference>
<evidence type="ECO:0000259" key="2">
    <source>
        <dbReference type="PROSITE" id="PS50234"/>
    </source>
</evidence>
<proteinExistence type="predicted"/>
<dbReference type="InterPro" id="IPR036465">
    <property type="entry name" value="vWFA_dom_sf"/>
</dbReference>
<keyword evidence="1" id="KW-0812">Transmembrane</keyword>
<dbReference type="SUPFAM" id="SSF53300">
    <property type="entry name" value="vWA-like"/>
    <property type="match status" value="1"/>
</dbReference>
<feature type="domain" description="VWFA" evidence="2">
    <location>
        <begin position="274"/>
        <end position="453"/>
    </location>
</feature>
<evidence type="ECO:0000256" key="1">
    <source>
        <dbReference type="SAM" id="Phobius"/>
    </source>
</evidence>
<dbReference type="InterPro" id="IPR002035">
    <property type="entry name" value="VWF_A"/>
</dbReference>
<dbReference type="InterPro" id="IPR013694">
    <property type="entry name" value="VIT"/>
</dbReference>
<dbReference type="Pfam" id="PF00092">
    <property type="entry name" value="VWA"/>
    <property type="match status" value="1"/>
</dbReference>
<dbReference type="PROSITE" id="PS51468">
    <property type="entry name" value="VIT"/>
    <property type="match status" value="1"/>
</dbReference>
<gene>
    <name evidence="4" type="ORF">HGMM_F17E10C15</name>
</gene>
<dbReference type="PANTHER" id="PTHR10338">
    <property type="entry name" value="INTER-ALPHA-TRYPSIN INHIBITOR HEAVY CHAIN FAMILY MEMBER"/>
    <property type="match status" value="1"/>
</dbReference>
<dbReference type="InterPro" id="IPR050934">
    <property type="entry name" value="ITIH"/>
</dbReference>
<evidence type="ECO:0000313" key="4">
    <source>
        <dbReference type="EMBL" id="BAL54685.1"/>
    </source>
</evidence>
<accession>H5SEU9</accession>
<name>H5SEU9_9BACT</name>
<reference evidence="4" key="1">
    <citation type="journal article" date="2005" name="Environ. Microbiol.">
        <title>Genetic and functional properties of uncultivated thermophilic crenarchaeotes from a subsurface gold mine as revealed by analysis of genome fragments.</title>
        <authorList>
            <person name="Nunoura T."/>
            <person name="Hirayama H."/>
            <person name="Takami H."/>
            <person name="Oida H."/>
            <person name="Nishi S."/>
            <person name="Shimamura S."/>
            <person name="Suzuki Y."/>
            <person name="Inagaki F."/>
            <person name="Takai K."/>
            <person name="Nealson K.H."/>
            <person name="Horikoshi K."/>
        </authorList>
    </citation>
    <scope>NUCLEOTIDE SEQUENCE</scope>
</reference>
<dbReference type="Pfam" id="PF08487">
    <property type="entry name" value="VIT"/>
    <property type="match status" value="1"/>
</dbReference>
<sequence length="763" mass="83781">MALTRRFPQVVWLALVGLGIGFGVAGAQPIEPPFIPRPAPSPDAVVLKSYTVKVEVVNQVAQFALELTFYNPSDVVQEETYLFPVPKGTVISNLTLCGDGQCHEGQLMSATEARRMYEEIVRRTKDPALLDYLGERAFQVRVFPIPPKGEQKVKISYQQVLQRAGNLVELLYPITAQKPIEQLLVQVRIREDEPIASVYSPTHKISVQKTSESEATVSFEATQVQSAQDFRLFYTVSEKELGVDVITYRVGDEDGYFLLLVSPAQGEIAPVPKDIVFVVDVSGSMDGEKLQQAKQSLKYAIGKLSPQDRVAVVAFSDTVTEFSAQLVSGDGLDRSQLEAFVDKLEATGGTNINDALLRGLDLLAADRSAERLKMLVFLTDGLPRTGETDTTQIVKNVTEKNAQLNARIFCFGVGYDVNTILLDTLSEQNGGFSTYVEPGENIETEIAQFYEKVGAPLLTDLQISFGDLKVYDLYPPKLPDLFKGSQIQIVGRYRAPGKGTVALTGKRQGADWRSAFEIELPGESARYSFLPRMWAARKIGYLLDEIRLKGENQELVDAVKKLAEKFGIVTPYTSYFAAPPEAAVGPLGHAPCLTCEMLSPPAAMAPSGQSAVRMSQGIQALREEAREFAQSLVRSVRGLSFQLDQDNIWKAEGYRQQPTLKVQFGSEAYFALAGNSAFKEYLALGPAVIFPVGNHWVEISQSEGATQLGQLPQPLVKAIRTEPVTQPEPKLEKAEGMNTGLIAAIVGVLIMIGAGLAFWLWRR</sequence>
<dbReference type="PANTHER" id="PTHR10338:SF108">
    <property type="entry name" value="INTER-ALPHA-TRYPSIN INHIBITOR HEAVY CHAIN H4-LIKE PROTEIN"/>
    <property type="match status" value="1"/>
</dbReference>
<protein>
    <submittedName>
        <fullName evidence="4">Vault protein inter-alpha-trypsin domain protein</fullName>
    </submittedName>
</protein>
<feature type="domain" description="VIT" evidence="3">
    <location>
        <begin position="31"/>
        <end position="159"/>
    </location>
</feature>
<feature type="transmembrane region" description="Helical" evidence="1">
    <location>
        <begin position="740"/>
        <end position="761"/>
    </location>
</feature>
<dbReference type="SMART" id="SM00327">
    <property type="entry name" value="VWA"/>
    <property type="match status" value="1"/>
</dbReference>
<keyword evidence="1" id="KW-1133">Transmembrane helix</keyword>